<dbReference type="EMBL" id="PUHQ01000005">
    <property type="protein sequence ID" value="KAG0666387.1"/>
    <property type="molecule type" value="Genomic_DNA"/>
</dbReference>
<dbReference type="GO" id="GO:0004497">
    <property type="term" value="F:monooxygenase activity"/>
    <property type="evidence" value="ECO:0007669"/>
    <property type="project" value="TreeGrafter"/>
</dbReference>
<gene>
    <name evidence="2" type="ORF">C6P46_004957</name>
</gene>
<protein>
    <recommendedName>
        <fullName evidence="4">Flavin-containing monooxygenase</fullName>
    </recommendedName>
</protein>
<dbReference type="Gene3D" id="3.50.50.60">
    <property type="entry name" value="FAD/NAD(P)-binding domain"/>
    <property type="match status" value="1"/>
</dbReference>
<keyword evidence="1" id="KW-0560">Oxidoreductase</keyword>
<name>A0A9P6W7K3_RHOMI</name>
<evidence type="ECO:0000313" key="2">
    <source>
        <dbReference type="EMBL" id="KAG0666387.1"/>
    </source>
</evidence>
<dbReference type="GO" id="GO:0050660">
    <property type="term" value="F:flavin adenine dinucleotide binding"/>
    <property type="evidence" value="ECO:0007669"/>
    <property type="project" value="TreeGrafter"/>
</dbReference>
<reference evidence="2 3" key="1">
    <citation type="submission" date="2020-11" db="EMBL/GenBank/DDBJ databases">
        <title>Kefir isolates.</title>
        <authorList>
            <person name="Marcisauskas S."/>
            <person name="Kim Y."/>
            <person name="Blasche S."/>
        </authorList>
    </citation>
    <scope>NUCLEOTIDE SEQUENCE [LARGE SCALE GENOMIC DNA]</scope>
    <source>
        <strain evidence="2 3">KR</strain>
    </source>
</reference>
<dbReference type="AlphaFoldDB" id="A0A9P6W7K3"/>
<dbReference type="InterPro" id="IPR050982">
    <property type="entry name" value="Auxin_biosynth/cation_transpt"/>
</dbReference>
<proteinExistence type="predicted"/>
<dbReference type="SUPFAM" id="SSF51905">
    <property type="entry name" value="FAD/NAD(P)-binding domain"/>
    <property type="match status" value="1"/>
</dbReference>
<evidence type="ECO:0000313" key="3">
    <source>
        <dbReference type="Proteomes" id="UP000777482"/>
    </source>
</evidence>
<dbReference type="Proteomes" id="UP000777482">
    <property type="component" value="Unassembled WGS sequence"/>
</dbReference>
<dbReference type="PANTHER" id="PTHR43539">
    <property type="entry name" value="FLAVIN-BINDING MONOOXYGENASE-LIKE PROTEIN (AFU_ORTHOLOGUE AFUA_4G09220)"/>
    <property type="match status" value="1"/>
</dbReference>
<organism evidence="2 3">
    <name type="scientific">Rhodotorula mucilaginosa</name>
    <name type="common">Yeast</name>
    <name type="synonym">Rhodotorula rubra</name>
    <dbReference type="NCBI Taxonomy" id="5537"/>
    <lineage>
        <taxon>Eukaryota</taxon>
        <taxon>Fungi</taxon>
        <taxon>Dikarya</taxon>
        <taxon>Basidiomycota</taxon>
        <taxon>Pucciniomycotina</taxon>
        <taxon>Microbotryomycetes</taxon>
        <taxon>Sporidiobolales</taxon>
        <taxon>Sporidiobolaceae</taxon>
        <taxon>Rhodotorula</taxon>
    </lineage>
</organism>
<dbReference type="PANTHER" id="PTHR43539:SF68">
    <property type="entry name" value="FLAVIN-BINDING MONOOXYGENASE-LIKE PROTEIN (AFU_ORTHOLOGUE AFUA_4G09220)"/>
    <property type="match status" value="1"/>
</dbReference>
<accession>A0A9P6W7K3</accession>
<comment type="caution">
    <text evidence="2">The sequence shown here is derived from an EMBL/GenBank/DDBJ whole genome shotgun (WGS) entry which is preliminary data.</text>
</comment>
<dbReference type="InterPro" id="IPR036188">
    <property type="entry name" value="FAD/NAD-bd_sf"/>
</dbReference>
<dbReference type="OrthoDB" id="74360at2759"/>
<evidence type="ECO:0008006" key="4">
    <source>
        <dbReference type="Google" id="ProtNLM"/>
    </source>
</evidence>
<dbReference type="Pfam" id="PF13738">
    <property type="entry name" value="Pyr_redox_3"/>
    <property type="match status" value="1"/>
</dbReference>
<sequence>METATLSHGGFFELFSVDARDLRSLRVCPATGASAEDADPAVFPAYVRRGPYHDPLHQRSAPRPMPPSADVHAQHGVLDTLKQAISHVEHAVLPTRTAVTANTYSAADAAQAFCNSMQAAFDAKDADGIVKHFRDDGWWRDILTVDFDFNSIKRDEIKGHLSRYGIPTIQNLKVVKPNDAQFNKEAGWLQAYTSYETPEGRGKGFLRLKESAPGAGDWQAFTFFTALWEIKGHEENAGRKRPLGAEHGLHETSENWLDRRQKQIKFEDEDPTCLIVGGGQNGLMLAARLTTLGVKTLIVEKNPRIGDSWRRRYHTLCLHDPVWADHFAYMQFPKTWPIYTPKDKLANYMEEYASQMELNVWLQSTIERDPRWDPQTKRWTVKVLREGAEDREMKVPHLVMATGFSGEPRMPTFPMDEFKGEISHSSKHPGCHGKPEWSGKKAIVVGCCNSGHDIAADFYEHGLDTTIVQRSSTYVMSSEHGIPGLLKGVYEEDGPPTDDADIMLTSLPLDVLEQFHISATEDIAVKDKVILDDLQKAGFKINKYPGGLFLKYFRDGGGYYIDVGCSRLIADGKVKIKQGVEIEKLTKDGILFKDGVELKADIIILATGYTSQRETVRRIISSDVADRLGQVWGADKQGEIPGVWRYSGVPHFWLMSGNLFQARCFSKHLALQIQMIELGLRTHADDPVAYKHAADPRF</sequence>
<keyword evidence="3" id="KW-1185">Reference proteome</keyword>
<evidence type="ECO:0000256" key="1">
    <source>
        <dbReference type="ARBA" id="ARBA00023002"/>
    </source>
</evidence>